<reference evidence="2" key="2">
    <citation type="journal article" date="2022" name="Res Sq">
        <title>Comparative Genomics Reveals Insights into the Divergent Evolution of Astigmatic Mites and Household Pest Adaptations.</title>
        <authorList>
            <person name="Xiong Q."/>
            <person name="Wan A.T.-Y."/>
            <person name="Liu X.-Y."/>
            <person name="Fung C.S.-H."/>
            <person name="Xiao X."/>
            <person name="Malainual N."/>
            <person name="Hou J."/>
            <person name="Wang L."/>
            <person name="Wang M."/>
            <person name="Yang K."/>
            <person name="Cui Y."/>
            <person name="Leung E."/>
            <person name="Nong W."/>
            <person name="Shin S.-K."/>
            <person name="Au S."/>
            <person name="Jeong K.Y."/>
            <person name="Chew F.T."/>
            <person name="Hui J."/>
            <person name="Leung T.F."/>
            <person name="Tungtrongchitr A."/>
            <person name="Zhong N."/>
            <person name="Liu Z."/>
            <person name="Tsui S."/>
        </authorList>
    </citation>
    <scope>NUCLEOTIDE SEQUENCE</scope>
    <source>
        <strain evidence="2">Derf</strain>
        <tissue evidence="2">Whole organism</tissue>
    </source>
</reference>
<accession>A0A922KWA8</accession>
<dbReference type="AlphaFoldDB" id="A0A922KWA8"/>
<protein>
    <submittedName>
        <fullName evidence="2">Uncharacterized protein</fullName>
    </submittedName>
</protein>
<keyword evidence="3" id="KW-1185">Reference proteome</keyword>
<proteinExistence type="predicted"/>
<gene>
    <name evidence="2" type="ORF">DERF_014128</name>
</gene>
<sequence length="99" mass="12168">MSPSSKSLHPYYQQQSSSQQIPLSSLNRNSYWNPSFYPQHHHQHHHHELRMCHYRLIDNRQFPDRNHECPRLQFNHNQPSTTSNNDNRDHHYRQKSYHI</sequence>
<organism evidence="2 3">
    <name type="scientific">Dermatophagoides farinae</name>
    <name type="common">American house dust mite</name>
    <dbReference type="NCBI Taxonomy" id="6954"/>
    <lineage>
        <taxon>Eukaryota</taxon>
        <taxon>Metazoa</taxon>
        <taxon>Ecdysozoa</taxon>
        <taxon>Arthropoda</taxon>
        <taxon>Chelicerata</taxon>
        <taxon>Arachnida</taxon>
        <taxon>Acari</taxon>
        <taxon>Acariformes</taxon>
        <taxon>Sarcoptiformes</taxon>
        <taxon>Astigmata</taxon>
        <taxon>Psoroptidia</taxon>
        <taxon>Analgoidea</taxon>
        <taxon>Pyroglyphidae</taxon>
        <taxon>Dermatophagoidinae</taxon>
        <taxon>Dermatophagoides</taxon>
    </lineage>
</organism>
<feature type="compositionally biased region" description="Low complexity" evidence="1">
    <location>
        <begin position="10"/>
        <end position="25"/>
    </location>
</feature>
<name>A0A922KWA8_DERFA</name>
<reference evidence="2" key="1">
    <citation type="submission" date="2013-05" db="EMBL/GenBank/DDBJ databases">
        <authorList>
            <person name="Yim A.K.Y."/>
            <person name="Chan T.F."/>
            <person name="Ji K.M."/>
            <person name="Liu X.Y."/>
            <person name="Zhou J.W."/>
            <person name="Li R.Q."/>
            <person name="Yang K.Y."/>
            <person name="Li J."/>
            <person name="Li M."/>
            <person name="Law P.T.W."/>
            <person name="Wu Y.L."/>
            <person name="Cai Z.L."/>
            <person name="Qin H."/>
            <person name="Bao Y."/>
            <person name="Leung R.K.K."/>
            <person name="Ng P.K.S."/>
            <person name="Zou J."/>
            <person name="Zhong X.J."/>
            <person name="Ran P.X."/>
            <person name="Zhong N.S."/>
            <person name="Liu Z.G."/>
            <person name="Tsui S.K.W."/>
        </authorList>
    </citation>
    <scope>NUCLEOTIDE SEQUENCE</scope>
    <source>
        <strain evidence="2">Derf</strain>
        <tissue evidence="2">Whole organism</tissue>
    </source>
</reference>
<evidence type="ECO:0000313" key="3">
    <source>
        <dbReference type="Proteomes" id="UP000790347"/>
    </source>
</evidence>
<evidence type="ECO:0000313" key="2">
    <source>
        <dbReference type="EMBL" id="KAH9493375.1"/>
    </source>
</evidence>
<comment type="caution">
    <text evidence="2">The sequence shown here is derived from an EMBL/GenBank/DDBJ whole genome shotgun (WGS) entry which is preliminary data.</text>
</comment>
<dbReference type="EMBL" id="ASGP02000008">
    <property type="protein sequence ID" value="KAH9493375.1"/>
    <property type="molecule type" value="Genomic_DNA"/>
</dbReference>
<feature type="compositionally biased region" description="Basic residues" evidence="1">
    <location>
        <begin position="90"/>
        <end position="99"/>
    </location>
</feature>
<feature type="region of interest" description="Disordered" evidence="1">
    <location>
        <begin position="63"/>
        <end position="99"/>
    </location>
</feature>
<feature type="compositionally biased region" description="Polar residues" evidence="1">
    <location>
        <begin position="74"/>
        <end position="85"/>
    </location>
</feature>
<feature type="region of interest" description="Disordered" evidence="1">
    <location>
        <begin position="1"/>
        <end position="25"/>
    </location>
</feature>
<evidence type="ECO:0000256" key="1">
    <source>
        <dbReference type="SAM" id="MobiDB-lite"/>
    </source>
</evidence>
<dbReference type="Proteomes" id="UP000790347">
    <property type="component" value="Unassembled WGS sequence"/>
</dbReference>